<proteinExistence type="inferred from homology"/>
<evidence type="ECO:0000256" key="2">
    <source>
        <dbReference type="ARBA" id="ARBA00022475"/>
    </source>
</evidence>
<feature type="transmembrane region" description="Helical" evidence="10">
    <location>
        <begin position="429"/>
        <end position="447"/>
    </location>
</feature>
<dbReference type="RefSeq" id="WP_135965284.1">
    <property type="nucleotide sequence ID" value="NZ_SRXT01000007.1"/>
</dbReference>
<dbReference type="Proteomes" id="UP000306147">
    <property type="component" value="Unassembled WGS sequence"/>
</dbReference>
<evidence type="ECO:0000313" key="11">
    <source>
        <dbReference type="EMBL" id="TGX50368.1"/>
    </source>
</evidence>
<keyword evidence="4" id="KW-0133">Cell shape</keyword>
<evidence type="ECO:0000256" key="8">
    <source>
        <dbReference type="ARBA" id="ARBA00060041"/>
    </source>
</evidence>
<comment type="caution">
    <text evidence="11">The sequence shown here is derived from an EMBL/GenBank/DDBJ whole genome shotgun (WGS) entry which is preliminary data.</text>
</comment>
<feature type="transmembrane region" description="Helical" evidence="10">
    <location>
        <begin position="364"/>
        <end position="385"/>
    </location>
</feature>
<feature type="transmembrane region" description="Helical" evidence="10">
    <location>
        <begin position="453"/>
        <end position="474"/>
    </location>
</feature>
<feature type="transmembrane region" description="Helical" evidence="10">
    <location>
        <begin position="144"/>
        <end position="164"/>
    </location>
</feature>
<dbReference type="EMBL" id="SRXT01000007">
    <property type="protein sequence ID" value="TGX50368.1"/>
    <property type="molecule type" value="Genomic_DNA"/>
</dbReference>
<evidence type="ECO:0000256" key="1">
    <source>
        <dbReference type="ARBA" id="ARBA00004651"/>
    </source>
</evidence>
<feature type="transmembrane region" description="Helical" evidence="10">
    <location>
        <begin position="339"/>
        <end position="357"/>
    </location>
</feature>
<gene>
    <name evidence="11" type="ORF">E5A73_18330</name>
</gene>
<evidence type="ECO:0000256" key="9">
    <source>
        <dbReference type="ARBA" id="ARBA00061532"/>
    </source>
</evidence>
<feature type="transmembrane region" description="Helical" evidence="10">
    <location>
        <begin position="214"/>
        <end position="236"/>
    </location>
</feature>
<comment type="similarity">
    <text evidence="9">Belongs to the MurJ/MviN family.</text>
</comment>
<dbReference type="Pfam" id="PF03023">
    <property type="entry name" value="MurJ"/>
    <property type="match status" value="1"/>
</dbReference>
<feature type="transmembrane region" description="Helical" evidence="10">
    <location>
        <begin position="391"/>
        <end position="408"/>
    </location>
</feature>
<keyword evidence="6 10" id="KW-1133">Transmembrane helix</keyword>
<evidence type="ECO:0000256" key="5">
    <source>
        <dbReference type="ARBA" id="ARBA00022984"/>
    </source>
</evidence>
<evidence type="ECO:0000256" key="10">
    <source>
        <dbReference type="SAM" id="Phobius"/>
    </source>
</evidence>
<dbReference type="PRINTS" id="PR01806">
    <property type="entry name" value="VIRFACTRMVIN"/>
</dbReference>
<keyword evidence="7 10" id="KW-0472">Membrane</keyword>
<name>A0A4S1X347_9SPHN</name>
<keyword evidence="12" id="KW-1185">Reference proteome</keyword>
<dbReference type="GO" id="GO:0008360">
    <property type="term" value="P:regulation of cell shape"/>
    <property type="evidence" value="ECO:0007669"/>
    <property type="project" value="UniProtKB-KW"/>
</dbReference>
<evidence type="ECO:0000256" key="3">
    <source>
        <dbReference type="ARBA" id="ARBA00022692"/>
    </source>
</evidence>
<feature type="transmembrane region" description="Helical" evidence="10">
    <location>
        <begin position="33"/>
        <end position="57"/>
    </location>
</feature>
<feature type="transmembrane region" description="Helical" evidence="10">
    <location>
        <begin position="298"/>
        <end position="319"/>
    </location>
</feature>
<evidence type="ECO:0008006" key="13">
    <source>
        <dbReference type="Google" id="ProtNLM"/>
    </source>
</evidence>
<keyword evidence="2" id="KW-1003">Cell membrane</keyword>
<accession>A0A4S1X347</accession>
<dbReference type="GO" id="GO:0009252">
    <property type="term" value="P:peptidoglycan biosynthetic process"/>
    <property type="evidence" value="ECO:0007669"/>
    <property type="project" value="UniProtKB-KW"/>
</dbReference>
<dbReference type="AlphaFoldDB" id="A0A4S1X347"/>
<organism evidence="11 12">
    <name type="scientific">Sphingomonas gei</name>
    <dbReference type="NCBI Taxonomy" id="1395960"/>
    <lineage>
        <taxon>Bacteria</taxon>
        <taxon>Pseudomonadati</taxon>
        <taxon>Pseudomonadota</taxon>
        <taxon>Alphaproteobacteria</taxon>
        <taxon>Sphingomonadales</taxon>
        <taxon>Sphingomonadaceae</taxon>
        <taxon>Sphingomonas</taxon>
    </lineage>
</organism>
<dbReference type="OrthoDB" id="9816572at2"/>
<dbReference type="PANTHER" id="PTHR43486">
    <property type="entry name" value="LIPID II FLIPPASE MURJ-RELATED"/>
    <property type="match status" value="1"/>
</dbReference>
<feature type="transmembrane region" description="Helical" evidence="10">
    <location>
        <begin position="77"/>
        <end position="102"/>
    </location>
</feature>
<evidence type="ECO:0000256" key="6">
    <source>
        <dbReference type="ARBA" id="ARBA00022989"/>
    </source>
</evidence>
<comment type="function">
    <text evidence="8">Involved in peptidoglycan biosynthesis. Transports lipid-linked peptidoglycan precursors from the inner to the outer leaflet of the cytoplasmic membrane.</text>
</comment>
<dbReference type="PANTHER" id="PTHR43486:SF1">
    <property type="entry name" value="LIPID II FLIPPASE MURJ-RELATED"/>
    <property type="match status" value="1"/>
</dbReference>
<feature type="transmembrane region" description="Helical" evidence="10">
    <location>
        <begin position="170"/>
        <end position="193"/>
    </location>
</feature>
<evidence type="ECO:0000256" key="7">
    <source>
        <dbReference type="ARBA" id="ARBA00023136"/>
    </source>
</evidence>
<evidence type="ECO:0000313" key="12">
    <source>
        <dbReference type="Proteomes" id="UP000306147"/>
    </source>
</evidence>
<dbReference type="GO" id="GO:0005886">
    <property type="term" value="C:plasma membrane"/>
    <property type="evidence" value="ECO:0007669"/>
    <property type="project" value="UniProtKB-SubCell"/>
</dbReference>
<protein>
    <recommendedName>
        <fullName evidence="13">Virulence factor MviN</fullName>
    </recommendedName>
</protein>
<evidence type="ECO:0000256" key="4">
    <source>
        <dbReference type="ARBA" id="ARBA00022960"/>
    </source>
</evidence>
<feature type="transmembrane region" description="Helical" evidence="10">
    <location>
        <begin position="114"/>
        <end position="137"/>
    </location>
</feature>
<keyword evidence="5" id="KW-0573">Peptidoglycan synthesis</keyword>
<sequence length="475" mass="49346">MLAAMLLLGRFSGLFRELELARAFGVSRDADIAVVLLTLPDLLVNLLLTGGLSAALVPRFRQLPLDERAALFRQASLWATAAFSAAGIVLWLYPMIIFGVIAPGLPGLSDLAGGAVVAGVAIALPLTALSGVTAAYLNAQGRYLVAGAGTLLFNLSVIAALVGHSHGPDMLAMLALAIGAGAAFRLVSQVAVMPRSAMNSLSLRPFADRAMVQAFAAGALAAALTLVPQIVVRAAASLLGSGTVASFNYAQKLVELPVGILITTISTVALTKLSGLIAEKREAEVRIELLKDLRLASLLAALVVVFALFFADAVVSLLFGRGQMDPAALARVAALTRVAFLSVPFVAISSLMIAFLNAHLQTSIVFRITLSCVLTLPLLVAPGLWLRSDGLLMGAVVVFQAILAIWLARRANIGLAGGEGVFAGKMVRALAIGIAVAIPFLAMGLALKDYSNFLQLGFGGVGFLLALFCSARVLR</sequence>
<comment type="subcellular location">
    <subcellularLocation>
        <location evidence="1">Cell membrane</location>
        <topology evidence="1">Multi-pass membrane protein</topology>
    </subcellularLocation>
</comment>
<keyword evidence="3 10" id="KW-0812">Transmembrane</keyword>
<dbReference type="InterPro" id="IPR004268">
    <property type="entry name" value="MurJ"/>
</dbReference>
<reference evidence="11 12" key="1">
    <citation type="submission" date="2019-04" db="EMBL/GenBank/DDBJ databases">
        <title>Sphingomonas psychrotolerans sp. nov., isolated from soil in the Tianshan Mountains, Xinjiang, China.</title>
        <authorList>
            <person name="Luo Y."/>
            <person name="Sheng H."/>
        </authorList>
    </citation>
    <scope>NUCLEOTIDE SEQUENCE [LARGE SCALE GENOMIC DNA]</scope>
    <source>
        <strain evidence="11 12">ZFGT-11</strain>
    </source>
</reference>
<feature type="transmembrane region" description="Helical" evidence="10">
    <location>
        <begin position="256"/>
        <end position="277"/>
    </location>
</feature>